<protein>
    <submittedName>
        <fullName evidence="2">DUF5110 domain-containing protein</fullName>
    </submittedName>
</protein>
<dbReference type="InterPro" id="IPR013780">
    <property type="entry name" value="Glyco_hydro_b"/>
</dbReference>
<dbReference type="Pfam" id="PF17137">
    <property type="entry name" value="DUF5110"/>
    <property type="match status" value="1"/>
</dbReference>
<dbReference type="Proteomes" id="UP001519654">
    <property type="component" value="Unassembled WGS sequence"/>
</dbReference>
<dbReference type="EMBL" id="JAHKKG010000003">
    <property type="protein sequence ID" value="MBU2663830.1"/>
    <property type="molecule type" value="Genomic_DNA"/>
</dbReference>
<dbReference type="InterPro" id="IPR033403">
    <property type="entry name" value="DUF5110"/>
</dbReference>
<evidence type="ECO:0000313" key="3">
    <source>
        <dbReference type="Proteomes" id="UP001519654"/>
    </source>
</evidence>
<name>A0ABS5YK33_9ACTN</name>
<sequence>MDVYAGRDGSFSLYEDDGVTEDFRSGGASSTTSLVYTHAALRVTVGHPAGTYSGAPTARRYVVRIHGLAAPVGMRVNGGGGLPAYTGESAAVLNGSGQVWNATRKILTVVTPLITVGSGGGVAAIVEPSGATFPAPARQTVYEAEDALRSGVTIASQHAGYTGSGYVDYTNAAVDFVEWTVTVPTAGAYPLGIRYANGGTTDRPLRITVNDTVVAASLSFPPTGGWKTWRTVLLNATLPAGSAVRIRATSTGASGANLDSLSVG</sequence>
<accession>A0ABS5YK33</accession>
<feature type="domain" description="CBM6" evidence="1">
    <location>
        <begin position="140"/>
        <end position="264"/>
    </location>
</feature>
<proteinExistence type="predicted"/>
<dbReference type="CDD" id="cd04082">
    <property type="entry name" value="CBM35_pectate_lyase-like"/>
    <property type="match status" value="1"/>
</dbReference>
<organism evidence="2 3">
    <name type="scientific">Paractinoplanes bogorensis</name>
    <dbReference type="NCBI Taxonomy" id="1610840"/>
    <lineage>
        <taxon>Bacteria</taxon>
        <taxon>Bacillati</taxon>
        <taxon>Actinomycetota</taxon>
        <taxon>Actinomycetes</taxon>
        <taxon>Micromonosporales</taxon>
        <taxon>Micromonosporaceae</taxon>
        <taxon>Paractinoplanes</taxon>
    </lineage>
</organism>
<comment type="caution">
    <text evidence="2">The sequence shown here is derived from an EMBL/GenBank/DDBJ whole genome shotgun (WGS) entry which is preliminary data.</text>
</comment>
<evidence type="ECO:0000313" key="2">
    <source>
        <dbReference type="EMBL" id="MBU2663830.1"/>
    </source>
</evidence>
<dbReference type="InterPro" id="IPR005084">
    <property type="entry name" value="CBM6"/>
</dbReference>
<dbReference type="SUPFAM" id="SSF49785">
    <property type="entry name" value="Galactose-binding domain-like"/>
    <property type="match status" value="1"/>
</dbReference>
<dbReference type="PROSITE" id="PS51175">
    <property type="entry name" value="CBM6"/>
    <property type="match status" value="1"/>
</dbReference>
<keyword evidence="3" id="KW-1185">Reference proteome</keyword>
<gene>
    <name evidence="2" type="ORF">KOI35_09950</name>
</gene>
<evidence type="ECO:0000259" key="1">
    <source>
        <dbReference type="PROSITE" id="PS51175"/>
    </source>
</evidence>
<dbReference type="Gene3D" id="2.60.120.260">
    <property type="entry name" value="Galactose-binding domain-like"/>
    <property type="match status" value="1"/>
</dbReference>
<dbReference type="Pfam" id="PF16990">
    <property type="entry name" value="CBM_35"/>
    <property type="match status" value="1"/>
</dbReference>
<dbReference type="Gene3D" id="2.60.40.1180">
    <property type="entry name" value="Golgi alpha-mannosidase II"/>
    <property type="match status" value="1"/>
</dbReference>
<reference evidence="2 3" key="1">
    <citation type="submission" date="2021-06" db="EMBL/GenBank/DDBJ databases">
        <title>Actinoplanes lichenicola sp. nov., and Actinoplanes ovalisporus sp. nov., isolated from lichen in Thailand.</title>
        <authorList>
            <person name="Saeng-In P."/>
            <person name="Kanchanasin P."/>
            <person name="Yuki M."/>
            <person name="Kudo T."/>
            <person name="Ohkuma M."/>
            <person name="Phongsopitanun W."/>
            <person name="Tanasupawat S."/>
        </authorList>
    </citation>
    <scope>NUCLEOTIDE SEQUENCE [LARGE SCALE GENOMIC DNA]</scope>
    <source>
        <strain evidence="2 3">NBRC 110975</strain>
    </source>
</reference>
<dbReference type="InterPro" id="IPR008979">
    <property type="entry name" value="Galactose-bd-like_sf"/>
</dbReference>